<evidence type="ECO:0000313" key="3">
    <source>
        <dbReference type="Proteomes" id="UP000078200"/>
    </source>
</evidence>
<feature type="region of interest" description="Disordered" evidence="1">
    <location>
        <begin position="39"/>
        <end position="70"/>
    </location>
</feature>
<evidence type="ECO:0000313" key="2">
    <source>
        <dbReference type="EnsemblMetazoa" id="GAUT051451-PA"/>
    </source>
</evidence>
<dbReference type="AlphaFoldDB" id="A0A1A9VY65"/>
<accession>A0A1A9VY65</accession>
<proteinExistence type="predicted"/>
<sequence>MFHYRTLPLFYSEHGKRHHKFHTHYLAIKQQNIAEATKADFEDVRSNRGSNRERNSNDSHNDSTQIPGIGSNKWSARYFVDALFHILYANITAIDIFISKDNVIFSASNIGK</sequence>
<evidence type="ECO:0000256" key="1">
    <source>
        <dbReference type="SAM" id="MobiDB-lite"/>
    </source>
</evidence>
<organism evidence="2 3">
    <name type="scientific">Glossina austeni</name>
    <name type="common">Savannah tsetse fly</name>
    <dbReference type="NCBI Taxonomy" id="7395"/>
    <lineage>
        <taxon>Eukaryota</taxon>
        <taxon>Metazoa</taxon>
        <taxon>Ecdysozoa</taxon>
        <taxon>Arthropoda</taxon>
        <taxon>Hexapoda</taxon>
        <taxon>Insecta</taxon>
        <taxon>Pterygota</taxon>
        <taxon>Neoptera</taxon>
        <taxon>Endopterygota</taxon>
        <taxon>Diptera</taxon>
        <taxon>Brachycera</taxon>
        <taxon>Muscomorpha</taxon>
        <taxon>Hippoboscoidea</taxon>
        <taxon>Glossinidae</taxon>
        <taxon>Glossina</taxon>
    </lineage>
</organism>
<protein>
    <submittedName>
        <fullName evidence="2">Uncharacterized protein</fullName>
    </submittedName>
</protein>
<dbReference type="EnsemblMetazoa" id="GAUT051451-RA">
    <property type="protein sequence ID" value="GAUT051451-PA"/>
    <property type="gene ID" value="GAUT051451"/>
</dbReference>
<name>A0A1A9VY65_GLOAU</name>
<reference evidence="2" key="1">
    <citation type="submission" date="2020-05" db="UniProtKB">
        <authorList>
            <consortium name="EnsemblMetazoa"/>
        </authorList>
    </citation>
    <scope>IDENTIFICATION</scope>
    <source>
        <strain evidence="2">TTRI</strain>
    </source>
</reference>
<dbReference type="VEuPathDB" id="VectorBase:GAUT051451"/>
<keyword evidence="3" id="KW-1185">Reference proteome</keyword>
<dbReference type="Proteomes" id="UP000078200">
    <property type="component" value="Unassembled WGS sequence"/>
</dbReference>
<feature type="compositionally biased region" description="Basic and acidic residues" evidence="1">
    <location>
        <begin position="39"/>
        <end position="61"/>
    </location>
</feature>